<dbReference type="Gene3D" id="3.10.310.70">
    <property type="match status" value="1"/>
</dbReference>
<dbReference type="PANTHER" id="PTHR22642">
    <property type="entry name" value="IMIDAZOLONEPROPIONASE"/>
    <property type="match status" value="1"/>
</dbReference>
<dbReference type="InterPro" id="IPR033932">
    <property type="entry name" value="YtcJ-like"/>
</dbReference>
<evidence type="ECO:0000313" key="2">
    <source>
        <dbReference type="EMBL" id="MBC5995417.1"/>
    </source>
</evidence>
<dbReference type="Gene3D" id="2.30.40.10">
    <property type="entry name" value="Urease, subunit C, domain 1"/>
    <property type="match status" value="1"/>
</dbReference>
<dbReference type="CDD" id="cd01300">
    <property type="entry name" value="YtcJ_like"/>
    <property type="match status" value="1"/>
</dbReference>
<accession>A0ABR7JKJ0</accession>
<dbReference type="SUPFAM" id="SSF51338">
    <property type="entry name" value="Composite domain of metallo-dependent hydrolases"/>
    <property type="match status" value="1"/>
</dbReference>
<dbReference type="EMBL" id="JACRWE010000001">
    <property type="protein sequence ID" value="MBC5995417.1"/>
    <property type="molecule type" value="Genomic_DNA"/>
</dbReference>
<dbReference type="PANTHER" id="PTHR22642:SF2">
    <property type="entry name" value="PROTEIN LONG AFTER FAR-RED 3"/>
    <property type="match status" value="1"/>
</dbReference>
<dbReference type="InterPro" id="IPR011059">
    <property type="entry name" value="Metal-dep_hydrolase_composite"/>
</dbReference>
<protein>
    <submittedName>
        <fullName evidence="2">Amidohydrolase</fullName>
    </submittedName>
</protein>
<evidence type="ECO:0000313" key="3">
    <source>
        <dbReference type="Proteomes" id="UP000609849"/>
    </source>
</evidence>
<comment type="caution">
    <text evidence="2">The sequence shown here is derived from an EMBL/GenBank/DDBJ whole genome shotgun (WGS) entry which is preliminary data.</text>
</comment>
<dbReference type="InterPro" id="IPR013108">
    <property type="entry name" value="Amidohydro_3"/>
</dbReference>
<dbReference type="Proteomes" id="UP000609849">
    <property type="component" value="Unassembled WGS sequence"/>
</dbReference>
<dbReference type="Gene3D" id="3.20.20.140">
    <property type="entry name" value="Metal-dependent hydrolases"/>
    <property type="match status" value="1"/>
</dbReference>
<dbReference type="Pfam" id="PF07969">
    <property type="entry name" value="Amidohydro_3"/>
    <property type="match status" value="1"/>
</dbReference>
<dbReference type="SUPFAM" id="SSF51556">
    <property type="entry name" value="Metallo-dependent hydrolases"/>
    <property type="match status" value="1"/>
</dbReference>
<gene>
    <name evidence="2" type="ORF">H8923_01475</name>
</gene>
<keyword evidence="3" id="KW-1185">Reference proteome</keyword>
<reference evidence="2 3" key="1">
    <citation type="submission" date="2020-08" db="EMBL/GenBank/DDBJ databases">
        <authorList>
            <person name="Liu C."/>
            <person name="Sun Q."/>
        </authorList>
    </citation>
    <scope>NUCLEOTIDE SEQUENCE [LARGE SCALE GENOMIC DNA]</scope>
    <source>
        <strain evidence="2 3">NSJ-18</strain>
    </source>
</reference>
<organism evidence="2 3">
    <name type="scientific">Romboutsia faecis</name>
    <dbReference type="NCBI Taxonomy" id="2764597"/>
    <lineage>
        <taxon>Bacteria</taxon>
        <taxon>Bacillati</taxon>
        <taxon>Bacillota</taxon>
        <taxon>Clostridia</taxon>
        <taxon>Peptostreptococcales</taxon>
        <taxon>Peptostreptococcaceae</taxon>
        <taxon>Romboutsia</taxon>
    </lineage>
</organism>
<sequence length="571" mass="65683">MNIKRCNDLDNNDIVIINAKVYTIDKEDSIKESIAIKNKKIIYVGNNKDINKYIKKDTKVIDAKGNIILPGMVDSHIHPPGTALTELYEVSLYGLNSIDEYKEAIRIFIDKNPDVKVVYGGGWSLGIFEGKELGKGPKKEHLDDISIDIPIVLRAYDGHTMWLNSKAFKEFNINIDTQCPNGGKIEINEETNELWGTLKESAIHIIEEHNYSEEEYMKAFELFQRKMHEFGITSILSMSGMKFGMSPNAYKRLFEEGKLKMRISNSIIIFSDEDIKSQIDEIKNIREKYDLDLFKTTTIKLLADGVIEGSTAYLLEPYKVEAGMGTDYYGEFLWKEEILENTIKYCNENNFSIHVHSVGDGSTKKVLDAVEKNYKLQEKKDFRNTITHLQLVNNNDIRRFKELSIIAAVQPYWHIKGPKWWDEVDYKLLGDRAKYEYPLNSFIKEGVIITSSSDHSVTPEPNPFYAIEAGVTRNLYNSKYFGVEDINNIDDERYLLNKDERISVMDMVKSFTINGAYAIFRENEIGSIEVGKYADFIVVDRDIFNIDPIDIEKTKVLITFFNGEIVYESNN</sequence>
<name>A0ABR7JKJ0_9FIRM</name>
<dbReference type="InterPro" id="IPR032466">
    <property type="entry name" value="Metal_Hydrolase"/>
</dbReference>
<proteinExistence type="predicted"/>
<evidence type="ECO:0000259" key="1">
    <source>
        <dbReference type="Pfam" id="PF07969"/>
    </source>
</evidence>
<feature type="domain" description="Amidohydrolase 3" evidence="1">
    <location>
        <begin position="59"/>
        <end position="567"/>
    </location>
</feature>